<dbReference type="AlphaFoldDB" id="A0A8D8JJ84"/>
<dbReference type="PROSITE" id="PS51827">
    <property type="entry name" value="XTBD"/>
    <property type="match status" value="1"/>
</dbReference>
<dbReference type="Gene3D" id="3.30.1370.50">
    <property type="entry name" value="R3H-like domain"/>
    <property type="match status" value="1"/>
</dbReference>
<organism evidence="5">
    <name type="scientific">Culex pipiens</name>
    <name type="common">House mosquito</name>
    <dbReference type="NCBI Taxonomy" id="7175"/>
    <lineage>
        <taxon>Eukaryota</taxon>
        <taxon>Metazoa</taxon>
        <taxon>Ecdysozoa</taxon>
        <taxon>Arthropoda</taxon>
        <taxon>Hexapoda</taxon>
        <taxon>Insecta</taxon>
        <taxon>Pterygota</taxon>
        <taxon>Neoptera</taxon>
        <taxon>Endopterygota</taxon>
        <taxon>Diptera</taxon>
        <taxon>Nematocera</taxon>
        <taxon>Culicoidea</taxon>
        <taxon>Culicidae</taxon>
        <taxon>Culicinae</taxon>
        <taxon>Culicini</taxon>
        <taxon>Culex</taxon>
        <taxon>Culex</taxon>
    </lineage>
</organism>
<dbReference type="InterPro" id="IPR001374">
    <property type="entry name" value="R3H_dom"/>
</dbReference>
<dbReference type="PROSITE" id="PS51061">
    <property type="entry name" value="R3H"/>
    <property type="match status" value="1"/>
</dbReference>
<evidence type="ECO:0000313" key="5">
    <source>
        <dbReference type="EMBL" id="CAG6573214.1"/>
    </source>
</evidence>
<accession>A0A8D8JJ84</accession>
<name>A0A8D8JJ84_CULPI</name>
<evidence type="ECO:0000259" key="3">
    <source>
        <dbReference type="PROSITE" id="PS51061"/>
    </source>
</evidence>
<evidence type="ECO:0000256" key="1">
    <source>
        <dbReference type="SAM" id="MobiDB-lite"/>
    </source>
</evidence>
<protein>
    <submittedName>
        <fullName evidence="5">(northern house mosquito) hypothetical protein</fullName>
    </submittedName>
</protein>
<dbReference type="PANTHER" id="PTHR20923">
    <property type="entry name" value="BAT4 PROTEIN-RELATED"/>
    <property type="match status" value="1"/>
</dbReference>
<dbReference type="InterPro" id="IPR039146">
    <property type="entry name" value="GPANK1"/>
</dbReference>
<dbReference type="GO" id="GO:0003676">
    <property type="term" value="F:nucleic acid binding"/>
    <property type="evidence" value="ECO:0007669"/>
    <property type="project" value="UniProtKB-UniRule"/>
</dbReference>
<dbReference type="EMBL" id="HBUE01289090">
    <property type="protein sequence ID" value="CAG6573214.1"/>
    <property type="molecule type" value="Transcribed_RNA"/>
</dbReference>
<evidence type="ECO:0000259" key="4">
    <source>
        <dbReference type="PROSITE" id="PS51827"/>
    </source>
</evidence>
<feature type="domain" description="XRN2-binding (XTBD)" evidence="4">
    <location>
        <begin position="13"/>
        <end position="97"/>
    </location>
</feature>
<dbReference type="EMBL" id="HBUE01183424">
    <property type="protein sequence ID" value="CAG6521616.1"/>
    <property type="molecule type" value="Transcribed_RNA"/>
</dbReference>
<feature type="compositionally biased region" description="Acidic residues" evidence="1">
    <location>
        <begin position="471"/>
        <end position="485"/>
    </location>
</feature>
<feature type="region of interest" description="Disordered" evidence="1">
    <location>
        <begin position="455"/>
        <end position="498"/>
    </location>
</feature>
<dbReference type="Pfam" id="PF11952">
    <property type="entry name" value="XTBD"/>
    <property type="match status" value="1"/>
</dbReference>
<proteinExistence type="predicted"/>
<sequence length="718" mass="80183">MSENSRIYPSWNPNALRSNSLPDCHWKLCLQFMDRHQNLLPQEQLLALAHIFANTQLLLRGDEDQTMELVLDLVKDQLPVGTAVEVENFENRCLEREGEPEFPDMCPVVEMEALAISASRDGEGDGEEEPGIDSSPDVEINQSSPQAEPKDTVPEPKVAPDVANQLIRVVPAVDTIAIESVYSNLILFDQNFEKTQAFFNRLNCGRLEVVLKQNIDLSYSATVKVDRHVLAKASGKKSGKAQTRAIKLFFTSLRNHCYRIETLAPKTLFQSTTNVVPRLTAQQLQQANSPERINESNVGFRMLQKIGWTGGPLGAKAQGLLDPIESSTLRKGRAGIGAPLEDCIDPAHYRQVMTDFRARNEGRPLVFSPEFTKQECVGLQRIASQLRLDGRVVSLPKGVKRFAVMAPELPPQEIVRRVMIEKDASLSGQYRVLPPRRKTSFLKVKSASDVVPDCPVAPELVKPSKYRNDSEDSENDSQSSSDEEDSPKSASPNRQTDDAILDSLTQFKPIRPLRSIEDVYHNLVLIGHSIAETGKVFKKVGTGLLQFTNEPTQDGAFCARIAVGEFVLVEVCDRDRKLAKRGVEAAFFKKAAMFCYQLTPKISKKNLSTAIAREEYNIEFYRDMILNFSKDCVEQELVFSAEFTKPERKMLQSFAQRINLRANQIGSKNARHLRVYGQGLPALVIVERIVVHKDPALSARYEVTPPRIGARVVGGDGL</sequence>
<dbReference type="InterPro" id="IPR021859">
    <property type="entry name" value="XTBD"/>
</dbReference>
<dbReference type="PROSITE" id="PS50174">
    <property type="entry name" value="G_PATCH"/>
    <property type="match status" value="1"/>
</dbReference>
<feature type="domain" description="G-patch" evidence="2">
    <location>
        <begin position="295"/>
        <end position="341"/>
    </location>
</feature>
<dbReference type="Pfam" id="PF01585">
    <property type="entry name" value="G-patch"/>
    <property type="match status" value="1"/>
</dbReference>
<feature type="region of interest" description="Disordered" evidence="1">
    <location>
        <begin position="119"/>
        <end position="157"/>
    </location>
</feature>
<dbReference type="InterPro" id="IPR036867">
    <property type="entry name" value="R3H_dom_sf"/>
</dbReference>
<feature type="domain" description="R3H" evidence="3">
    <location>
        <begin position="615"/>
        <end position="679"/>
    </location>
</feature>
<reference evidence="5" key="1">
    <citation type="submission" date="2021-05" db="EMBL/GenBank/DDBJ databases">
        <authorList>
            <person name="Alioto T."/>
            <person name="Alioto T."/>
            <person name="Gomez Garrido J."/>
        </authorList>
    </citation>
    <scope>NUCLEOTIDE SEQUENCE</scope>
</reference>
<dbReference type="SMART" id="SM00443">
    <property type="entry name" value="G_patch"/>
    <property type="match status" value="1"/>
</dbReference>
<dbReference type="PANTHER" id="PTHR20923:SF1">
    <property type="entry name" value="G PATCH DOMAIN AND ANKYRIN REPEAT-CONTAINING PROTEIN 1"/>
    <property type="match status" value="1"/>
</dbReference>
<evidence type="ECO:0000259" key="2">
    <source>
        <dbReference type="PROSITE" id="PS50174"/>
    </source>
</evidence>
<dbReference type="InterPro" id="IPR000467">
    <property type="entry name" value="G_patch_dom"/>
</dbReference>